<dbReference type="Gene3D" id="2.60.40.3920">
    <property type="match status" value="1"/>
</dbReference>
<gene>
    <name evidence="4" type="ORF">A5CBH24_04490</name>
</gene>
<dbReference type="EMBL" id="AP019735">
    <property type="protein sequence ID" value="BBL03136.1"/>
    <property type="molecule type" value="Genomic_DNA"/>
</dbReference>
<accession>A0A4Y1WSM8</accession>
<dbReference type="InterPro" id="IPR029052">
    <property type="entry name" value="Metallo-depent_PP-like"/>
</dbReference>
<dbReference type="InterPro" id="IPR051918">
    <property type="entry name" value="STPP_CPPED1"/>
</dbReference>
<dbReference type="KEGG" id="acou:A5CBH24_04490"/>
<dbReference type="Proteomes" id="UP000318946">
    <property type="component" value="Chromosome"/>
</dbReference>
<dbReference type="AlphaFoldDB" id="A0A4Y1WSM8"/>
<dbReference type="SUPFAM" id="SSF81296">
    <property type="entry name" value="E set domains"/>
    <property type="match status" value="1"/>
</dbReference>
<evidence type="ECO:0000259" key="2">
    <source>
        <dbReference type="Pfam" id="PF16370"/>
    </source>
</evidence>
<evidence type="ECO:0000259" key="1">
    <source>
        <dbReference type="Pfam" id="PF00149"/>
    </source>
</evidence>
<protein>
    <submittedName>
        <fullName evidence="4">Serine/threonine protein phosphatase</fullName>
    </submittedName>
</protein>
<dbReference type="InterPro" id="IPR032288">
    <property type="entry name" value="Metallophos_C"/>
</dbReference>
<dbReference type="Pfam" id="PF16371">
    <property type="entry name" value="MetallophosN"/>
    <property type="match status" value="1"/>
</dbReference>
<dbReference type="Gene3D" id="3.60.21.10">
    <property type="match status" value="1"/>
</dbReference>
<name>A0A4Y1WSM8_9BACT</name>
<reference evidence="5" key="1">
    <citation type="submission" date="2019-06" db="EMBL/GenBank/DDBJ databases">
        <title>Alistipes onderdonkii subsp. vulgaris subsp. nov., Alistipes dispar sp. nov. and Alistipes communis sp. nov., isolated from human faeces, and creation of Alistipes onderdonkii subsp. onderdonkii subsp. nov.</title>
        <authorList>
            <person name="Sakamoto M."/>
            <person name="Ikeyama N."/>
            <person name="Ogata Y."/>
            <person name="Suda W."/>
            <person name="Iino T."/>
            <person name="Hattori M."/>
            <person name="Ohkuma M."/>
        </authorList>
    </citation>
    <scope>NUCLEOTIDE SEQUENCE [LARGE SCALE GENOMIC DNA]</scope>
    <source>
        <strain evidence="5">5CBH24</strain>
    </source>
</reference>
<dbReference type="CDD" id="cd00838">
    <property type="entry name" value="MPP_superfamily"/>
    <property type="match status" value="1"/>
</dbReference>
<dbReference type="GO" id="GO:0016787">
    <property type="term" value="F:hydrolase activity"/>
    <property type="evidence" value="ECO:0007669"/>
    <property type="project" value="InterPro"/>
</dbReference>
<feature type="domain" description="Calcineurin-like phosphoesterase C-terminal" evidence="2">
    <location>
        <begin position="432"/>
        <end position="614"/>
    </location>
</feature>
<dbReference type="SUPFAM" id="SSF56300">
    <property type="entry name" value="Metallo-dependent phosphatases"/>
    <property type="match status" value="1"/>
</dbReference>
<organism evidence="4 5">
    <name type="scientific">Alistipes communis</name>
    <dbReference type="NCBI Taxonomy" id="2585118"/>
    <lineage>
        <taxon>Bacteria</taxon>
        <taxon>Pseudomonadati</taxon>
        <taxon>Bacteroidota</taxon>
        <taxon>Bacteroidia</taxon>
        <taxon>Bacteroidales</taxon>
        <taxon>Rikenellaceae</taxon>
        <taxon>Alistipes</taxon>
    </lineage>
</organism>
<dbReference type="InterPro" id="IPR014756">
    <property type="entry name" value="Ig_E-set"/>
</dbReference>
<feature type="domain" description="Calcineurin-like phosphoesterase N-terminal" evidence="3">
    <location>
        <begin position="121"/>
        <end position="198"/>
    </location>
</feature>
<dbReference type="PANTHER" id="PTHR43143:SF1">
    <property type="entry name" value="SERINE_THREONINE-PROTEIN PHOSPHATASE CPPED1"/>
    <property type="match status" value="1"/>
</dbReference>
<sequence>MAQSTGCSKEDSEEHGILDISDVVLLDQIYTSIGSEVSISGRGFESGDVVVLRPVLTGSAEYTAPAVLVTSTEIVFVVPDGLTSGEYKVYVSRNGQNLLLGRTTFNLLSDIPDKAGMNIKGTVTCNGEPVAGVVVSDGSEVTRTDAEGIYYLASDKKNGYVFISVPSGYEVDHSGTTPRFFGYLNQSASTVEQRDFALAKCDNSHHRIVVFTDVHLARRVSDRSQFQSGFLREMTDYLKSCRADNIPVYGIALGDLAWDQYWYENDYDLNDYQNDLKSLDFPVFSAPGNHDNDPTVANDDFAAAGPFRQIIGPTDFSFNIGNVHYILLDNVVYENPNGIDGTHSYSVRLTDEKLEWLRKDLATVDKQTPVFVGMHVPLHKTPTLDDTGRTTTSYNMEDAERFVECLEGYDVNILTGHTHYNFNITKSERLREHNIAAVCATWWWTGHTDYAGNHICRDGSPGGYKIFEATGSDVRWYYKSIGKDAGYQFRTYDLNECLLEKSDFCPSASDSDFAKYAFGYDRANDNNEVLINVFDWADDWKIEVTDLSDDSSLAVQRVRTHDPLHVISYNMRKLDKKSAMTFPTSYSAHMFKVKARTASSSLRIVVTDGFENHYEQIMERPKALSFAME</sequence>
<evidence type="ECO:0000313" key="5">
    <source>
        <dbReference type="Proteomes" id="UP000318946"/>
    </source>
</evidence>
<dbReference type="PANTHER" id="PTHR43143">
    <property type="entry name" value="METALLOPHOSPHOESTERASE, CALCINEURIN SUPERFAMILY"/>
    <property type="match status" value="1"/>
</dbReference>
<keyword evidence="5" id="KW-1185">Reference proteome</keyword>
<evidence type="ECO:0000313" key="4">
    <source>
        <dbReference type="EMBL" id="BBL03136.1"/>
    </source>
</evidence>
<dbReference type="InterPro" id="IPR032285">
    <property type="entry name" value="Metallophos_N"/>
</dbReference>
<proteinExistence type="predicted"/>
<feature type="domain" description="Calcineurin-like phosphoesterase" evidence="1">
    <location>
        <begin position="207"/>
        <end position="420"/>
    </location>
</feature>
<dbReference type="CDD" id="cd00102">
    <property type="entry name" value="IPT"/>
    <property type="match status" value="1"/>
</dbReference>
<dbReference type="SUPFAM" id="SSF49464">
    <property type="entry name" value="Carboxypeptidase regulatory domain-like"/>
    <property type="match status" value="1"/>
</dbReference>
<dbReference type="InterPro" id="IPR008969">
    <property type="entry name" value="CarboxyPept-like_regulatory"/>
</dbReference>
<evidence type="ECO:0000259" key="3">
    <source>
        <dbReference type="Pfam" id="PF16371"/>
    </source>
</evidence>
<dbReference type="Pfam" id="PF00149">
    <property type="entry name" value="Metallophos"/>
    <property type="match status" value="1"/>
</dbReference>
<dbReference type="InterPro" id="IPR004843">
    <property type="entry name" value="Calcineurin-like_PHP"/>
</dbReference>
<dbReference type="Pfam" id="PF16370">
    <property type="entry name" value="MetallophosC"/>
    <property type="match status" value="1"/>
</dbReference>